<dbReference type="InterPro" id="IPR020546">
    <property type="entry name" value="ATP_synth_F1_dsu/esu_N"/>
</dbReference>
<feature type="domain" description="ATP synthase F1 complex delta/epsilon subunit N-terminal" evidence="7">
    <location>
        <begin position="2"/>
        <end position="81"/>
    </location>
</feature>
<sequence>MMNLKIVLPTKVFLEQEARKVSAEAENGAFVLLPQHIDYATSLVPGILSFDDTYRQEQFVAVDEGLLVKVGQEVLVSVKRAIGGTDLEALEQLVDEEFRRLDEIEQKTRAAIARLEVNFRRHLYGSGG</sequence>
<dbReference type="NCBIfam" id="TIGR03166">
    <property type="entry name" value="alt_F1F0_F1_eps"/>
    <property type="match status" value="1"/>
</dbReference>
<dbReference type="BRENDA" id="7.1.2.2">
    <property type="organism ID" value="383"/>
</dbReference>
<dbReference type="AlphaFoldDB" id="F2Z9M7"/>
<dbReference type="Pfam" id="PF02823">
    <property type="entry name" value="ATP-synt_DE_N"/>
    <property type="match status" value="1"/>
</dbReference>
<evidence type="ECO:0000256" key="4">
    <source>
        <dbReference type="ARBA" id="ARBA00023065"/>
    </source>
</evidence>
<protein>
    <submittedName>
        <fullName evidence="8">ApNa+ATPase epsilon subunit</fullName>
    </submittedName>
</protein>
<evidence type="ECO:0000256" key="2">
    <source>
        <dbReference type="ARBA" id="ARBA00005712"/>
    </source>
</evidence>
<dbReference type="GO" id="GO:0012505">
    <property type="term" value="C:endomembrane system"/>
    <property type="evidence" value="ECO:0007669"/>
    <property type="project" value="UniProtKB-SubCell"/>
</dbReference>
<dbReference type="InterPro" id="IPR036771">
    <property type="entry name" value="ATPsynth_dsu/esu_N"/>
</dbReference>
<comment type="similarity">
    <text evidence="2">Belongs to the ATPase epsilon chain family.</text>
</comment>
<dbReference type="GO" id="GO:0046933">
    <property type="term" value="F:proton-transporting ATP synthase activity, rotational mechanism"/>
    <property type="evidence" value="ECO:0007669"/>
    <property type="project" value="InterPro"/>
</dbReference>
<accession>F2Z9M7</accession>
<dbReference type="CDD" id="cd12152">
    <property type="entry name" value="F1-ATPase_delta"/>
    <property type="match status" value="1"/>
</dbReference>
<dbReference type="SUPFAM" id="SSF51344">
    <property type="entry name" value="Epsilon subunit of F1F0-ATP synthase N-terminal domain"/>
    <property type="match status" value="1"/>
</dbReference>
<dbReference type="InterPro" id="IPR001469">
    <property type="entry name" value="ATP_synth_F1_dsu/esu"/>
</dbReference>
<evidence type="ECO:0000256" key="5">
    <source>
        <dbReference type="ARBA" id="ARBA00023136"/>
    </source>
</evidence>
<dbReference type="InterPro" id="IPR024037">
    <property type="entry name" value="Alt_ATP_synth_F1_esu"/>
</dbReference>
<reference evidence="8" key="1">
    <citation type="journal article" date="2011" name="J. Biol. Chem.">
        <title>Halotolerant Cyanobacterium Aphanothece halophytica Contains an Na+-dependent F1F0-ATP Synthase with a Potential Role in Salt-stress Tolerance.</title>
        <authorList>
            <person name="Soontharapirakkul K."/>
            <person name="Promden W."/>
            <person name="Yamada N."/>
            <person name="Kageyama H."/>
            <person name="Incharoensakdi A."/>
            <person name="Iwamoto-Kihara A."/>
            <person name="Takabe T."/>
        </authorList>
    </citation>
    <scope>NUCLEOTIDE SEQUENCE</scope>
</reference>
<name>F2Z9M7_APHHA</name>
<dbReference type="NCBIfam" id="NF004871">
    <property type="entry name" value="PRK06228.1"/>
    <property type="match status" value="1"/>
</dbReference>
<keyword evidence="6" id="KW-0139">CF(1)</keyword>
<evidence type="ECO:0000256" key="1">
    <source>
        <dbReference type="ARBA" id="ARBA00004184"/>
    </source>
</evidence>
<evidence type="ECO:0000259" key="7">
    <source>
        <dbReference type="Pfam" id="PF02823"/>
    </source>
</evidence>
<evidence type="ECO:0000256" key="3">
    <source>
        <dbReference type="ARBA" id="ARBA00022448"/>
    </source>
</evidence>
<evidence type="ECO:0000313" key="8">
    <source>
        <dbReference type="EMBL" id="BAK19932.1"/>
    </source>
</evidence>
<comment type="subcellular location">
    <subcellularLocation>
        <location evidence="1">Endomembrane system</location>
        <topology evidence="1">Peripheral membrane protein</topology>
    </subcellularLocation>
</comment>
<dbReference type="EMBL" id="AB602793">
    <property type="protein sequence ID" value="BAK19932.1"/>
    <property type="molecule type" value="Genomic_DNA"/>
</dbReference>
<gene>
    <name evidence="8" type="primary">ApNa+atpC</name>
</gene>
<keyword evidence="6" id="KW-0066">ATP synthesis</keyword>
<keyword evidence="4" id="KW-0406">Ion transport</keyword>
<keyword evidence="3" id="KW-0813">Transport</keyword>
<keyword evidence="5" id="KW-0472">Membrane</keyword>
<proteinExistence type="inferred from homology"/>
<dbReference type="GO" id="GO:0045259">
    <property type="term" value="C:proton-transporting ATP synthase complex"/>
    <property type="evidence" value="ECO:0007669"/>
    <property type="project" value="UniProtKB-KW"/>
</dbReference>
<organism evidence="8">
    <name type="scientific">Aphanothece halophytica</name>
    <dbReference type="NCBI Taxonomy" id="72020"/>
    <lineage>
        <taxon>Bacteria</taxon>
        <taxon>Bacillati</taxon>
        <taxon>Cyanobacteriota</taxon>
        <taxon>Cyanophyceae</taxon>
        <taxon>Oscillatoriophycideae</taxon>
        <taxon>Chroococcales</taxon>
        <taxon>Aphanothecaceae</taxon>
        <taxon>Aphanothece</taxon>
    </lineage>
</organism>
<evidence type="ECO:0000256" key="6">
    <source>
        <dbReference type="ARBA" id="ARBA00023196"/>
    </source>
</evidence>
<dbReference type="Gene3D" id="2.60.15.10">
    <property type="entry name" value="F0F1 ATP synthase delta/epsilon subunit, N-terminal"/>
    <property type="match status" value="1"/>
</dbReference>